<accession>S9VI79</accession>
<protein>
    <submittedName>
        <fullName evidence="4">Uncharacterized protein</fullName>
    </submittedName>
</protein>
<dbReference type="Gene3D" id="3.80.10.10">
    <property type="entry name" value="Ribonuclease Inhibitor"/>
    <property type="match status" value="1"/>
</dbReference>
<dbReference type="VEuPathDB" id="TriTrypDB:ADEAN_000159700"/>
<reference evidence="4 5" key="1">
    <citation type="submission" date="2020-08" db="EMBL/GenBank/DDBJ databases">
        <authorList>
            <person name="Newling K."/>
            <person name="Davey J."/>
            <person name="Forrester S."/>
        </authorList>
    </citation>
    <scope>NUCLEOTIDE SEQUENCE [LARGE SCALE GENOMIC DNA]</scope>
    <source>
        <strain evidence="5">Crithidia deanei Carvalho (ATCC PRA-265)</strain>
    </source>
</reference>
<organism evidence="4 5">
    <name type="scientific">Angomonas deanei</name>
    <dbReference type="NCBI Taxonomy" id="59799"/>
    <lineage>
        <taxon>Eukaryota</taxon>
        <taxon>Discoba</taxon>
        <taxon>Euglenozoa</taxon>
        <taxon>Kinetoplastea</taxon>
        <taxon>Metakinetoplastina</taxon>
        <taxon>Trypanosomatida</taxon>
        <taxon>Trypanosomatidae</taxon>
        <taxon>Strigomonadinae</taxon>
        <taxon>Angomonas</taxon>
    </lineage>
</organism>
<dbReference type="PANTHER" id="PTHR18849:SF0">
    <property type="entry name" value="CILIA- AND FLAGELLA-ASSOCIATED PROTEIN 410-RELATED"/>
    <property type="match status" value="1"/>
</dbReference>
<evidence type="ECO:0000313" key="4">
    <source>
        <dbReference type="EMBL" id="CAD2214153.1"/>
    </source>
</evidence>
<keyword evidence="5" id="KW-1185">Reference proteome</keyword>
<keyword evidence="2" id="KW-0677">Repeat</keyword>
<feature type="compositionally biased region" description="Low complexity" evidence="3">
    <location>
        <begin position="54"/>
        <end position="66"/>
    </location>
</feature>
<dbReference type="EMBL" id="LR877147">
    <property type="protein sequence ID" value="CAD2214153.1"/>
    <property type="molecule type" value="Genomic_DNA"/>
</dbReference>
<gene>
    <name evidence="4" type="ORF">ADEAN_000159700</name>
</gene>
<sequence length="150" mass="16223">MDNPCAQHPFYREFVLHCCPQLKQLDGTAVTKEERIQAAKKLTTKVLDEILGKPTTSAASPTATPSREGSAKPVKAKPTASPNPASPNPASPRSSSTGQVLYTTVQTQRAMLLAIVSLLPELTGESLEMLQKEVEERLEKQRGKSVKPVS</sequence>
<evidence type="ECO:0000256" key="1">
    <source>
        <dbReference type="ARBA" id="ARBA00022614"/>
    </source>
</evidence>
<dbReference type="OrthoDB" id="1517790at2759"/>
<evidence type="ECO:0000256" key="2">
    <source>
        <dbReference type="ARBA" id="ARBA00022737"/>
    </source>
</evidence>
<evidence type="ECO:0000313" key="5">
    <source>
        <dbReference type="Proteomes" id="UP000515908"/>
    </source>
</evidence>
<dbReference type="PANTHER" id="PTHR18849">
    <property type="entry name" value="LEUCINE RICH REPEAT PROTEIN"/>
    <property type="match status" value="1"/>
</dbReference>
<evidence type="ECO:0000256" key="3">
    <source>
        <dbReference type="SAM" id="MobiDB-lite"/>
    </source>
</evidence>
<keyword evidence="1" id="KW-0433">Leucine-rich repeat</keyword>
<proteinExistence type="predicted"/>
<feature type="region of interest" description="Disordered" evidence="3">
    <location>
        <begin position="51"/>
        <end position="102"/>
    </location>
</feature>
<name>S9VI79_9TRYP</name>
<dbReference type="Proteomes" id="UP000515908">
    <property type="component" value="Chromosome 03"/>
</dbReference>
<dbReference type="AlphaFoldDB" id="S9VI79"/>
<dbReference type="InterPro" id="IPR032675">
    <property type="entry name" value="LRR_dom_sf"/>
</dbReference>